<proteinExistence type="predicted"/>
<reference evidence="2 3" key="1">
    <citation type="submission" date="2020-08" db="EMBL/GenBank/DDBJ databases">
        <title>Genomic Encyclopedia of Type Strains, Phase IV (KMG-IV): sequencing the most valuable type-strain genomes for metagenomic binning, comparative biology and taxonomic classification.</title>
        <authorList>
            <person name="Goeker M."/>
        </authorList>
    </citation>
    <scope>NUCLEOTIDE SEQUENCE [LARGE SCALE GENOMIC DNA]</scope>
    <source>
        <strain evidence="2 3">DSM 19612</strain>
    </source>
</reference>
<gene>
    <name evidence="2" type="ORF">HNQ94_000963</name>
</gene>
<dbReference type="RefSeq" id="WP_174494833.1">
    <property type="nucleotide sequence ID" value="NZ_CADDWK010000002.1"/>
</dbReference>
<evidence type="ECO:0000313" key="2">
    <source>
        <dbReference type="EMBL" id="MBB6452518.1"/>
    </source>
</evidence>
<accession>A0A841Q344</accession>
<keyword evidence="1" id="KW-1133">Transmembrane helix</keyword>
<name>A0A841Q344_9BACI</name>
<feature type="transmembrane region" description="Helical" evidence="1">
    <location>
        <begin position="7"/>
        <end position="25"/>
    </location>
</feature>
<keyword evidence="3" id="KW-1185">Reference proteome</keyword>
<dbReference type="Proteomes" id="UP000581688">
    <property type="component" value="Unassembled WGS sequence"/>
</dbReference>
<keyword evidence="1" id="KW-0472">Membrane</keyword>
<organism evidence="2 3">
    <name type="scientific">Salirhabdus euzebyi</name>
    <dbReference type="NCBI Taxonomy" id="394506"/>
    <lineage>
        <taxon>Bacteria</taxon>
        <taxon>Bacillati</taxon>
        <taxon>Bacillota</taxon>
        <taxon>Bacilli</taxon>
        <taxon>Bacillales</taxon>
        <taxon>Bacillaceae</taxon>
        <taxon>Salirhabdus</taxon>
    </lineage>
</organism>
<dbReference type="AlphaFoldDB" id="A0A841Q344"/>
<protein>
    <submittedName>
        <fullName evidence="2">Uncharacterized protein</fullName>
    </submittedName>
</protein>
<comment type="caution">
    <text evidence="2">The sequence shown here is derived from an EMBL/GenBank/DDBJ whole genome shotgun (WGS) entry which is preliminary data.</text>
</comment>
<sequence length="105" mass="12268">MADWKMYTITTVQVLALLIIGLFITDNVLRGIYEGFGIKFEGNVWVNWFGVSYLLYFTYTIIRGLLINKKSNYLKTRMTSILFWLLFISSIYAVFVPFVKGENPF</sequence>
<dbReference type="EMBL" id="JACHGH010000002">
    <property type="protein sequence ID" value="MBB6452518.1"/>
    <property type="molecule type" value="Genomic_DNA"/>
</dbReference>
<evidence type="ECO:0000256" key="1">
    <source>
        <dbReference type="SAM" id="Phobius"/>
    </source>
</evidence>
<keyword evidence="1" id="KW-0812">Transmembrane</keyword>
<feature type="transmembrane region" description="Helical" evidence="1">
    <location>
        <begin position="78"/>
        <end position="99"/>
    </location>
</feature>
<evidence type="ECO:0000313" key="3">
    <source>
        <dbReference type="Proteomes" id="UP000581688"/>
    </source>
</evidence>
<feature type="transmembrane region" description="Helical" evidence="1">
    <location>
        <begin position="45"/>
        <end position="66"/>
    </location>
</feature>